<feature type="region of interest" description="Disordered" evidence="1">
    <location>
        <begin position="338"/>
        <end position="369"/>
    </location>
</feature>
<evidence type="ECO:0000313" key="2">
    <source>
        <dbReference type="EMBL" id="KAF2881039.1"/>
    </source>
</evidence>
<feature type="compositionally biased region" description="Basic and acidic residues" evidence="1">
    <location>
        <begin position="340"/>
        <end position="356"/>
    </location>
</feature>
<comment type="caution">
    <text evidence="2">The sequence shown here is derived from an EMBL/GenBank/DDBJ whole genome shotgun (WGS) entry which is preliminary data.</text>
</comment>
<keyword evidence="3" id="KW-1185">Reference proteome</keyword>
<organism evidence="2 3">
    <name type="scientific">Ignelater luminosus</name>
    <name type="common">Cucubano</name>
    <name type="synonym">Pyrophorus luminosus</name>
    <dbReference type="NCBI Taxonomy" id="2038154"/>
    <lineage>
        <taxon>Eukaryota</taxon>
        <taxon>Metazoa</taxon>
        <taxon>Ecdysozoa</taxon>
        <taxon>Arthropoda</taxon>
        <taxon>Hexapoda</taxon>
        <taxon>Insecta</taxon>
        <taxon>Pterygota</taxon>
        <taxon>Neoptera</taxon>
        <taxon>Endopterygota</taxon>
        <taxon>Coleoptera</taxon>
        <taxon>Polyphaga</taxon>
        <taxon>Elateriformia</taxon>
        <taxon>Elateroidea</taxon>
        <taxon>Elateridae</taxon>
        <taxon>Agrypninae</taxon>
        <taxon>Pyrophorini</taxon>
        <taxon>Ignelater</taxon>
    </lineage>
</organism>
<accession>A0A8K0G0B8</accession>
<dbReference type="Proteomes" id="UP000801492">
    <property type="component" value="Unassembled WGS sequence"/>
</dbReference>
<protein>
    <submittedName>
        <fullName evidence="2">Uncharacterized protein</fullName>
    </submittedName>
</protein>
<evidence type="ECO:0000256" key="1">
    <source>
        <dbReference type="SAM" id="MobiDB-lite"/>
    </source>
</evidence>
<sequence>MPTKDTEPAYNISVWVKQLHLQQCVIVEIGDKFCAVFIEYRPTDAEVKNEVEEYFLGLCDLATLRKWKLCPPAVENERPKECLFQETSESSNQPARVHRRLCDVTGLAIYGKLCNCSTNIFRGQKLYEVTGFPTCFLPPLPQSICLMGNVCGVYSCRTSTINKIHTVKCNPQCVGHQPFCESTGPETTRASQIYSYWSDWTEPFCNDDCNNNNSNGVSHSQALCINKNTGMGAMDCFGPGTNCCPPNAEKCRCYIYEEDGILKLSREVKAKPPVYYDMQQNMLSSQDFVSRRYTRESSKKAIKEKYFGKKYNKDDDDEVDDVKELEDGNDEDIVLEETDKEVHQTEEEPEKDETVHRNIMQSSKQVPIDEMEKDLKQTRTTTPPPPLPLSSNATRVGSFLFHLLLCTIYFYI</sequence>
<proteinExistence type="predicted"/>
<dbReference type="AlphaFoldDB" id="A0A8K0G0B8"/>
<dbReference type="OrthoDB" id="6687237at2759"/>
<gene>
    <name evidence="2" type="ORF">ILUMI_25127</name>
</gene>
<name>A0A8K0G0B8_IGNLU</name>
<dbReference type="EMBL" id="VTPC01090870">
    <property type="protein sequence ID" value="KAF2881039.1"/>
    <property type="molecule type" value="Genomic_DNA"/>
</dbReference>
<evidence type="ECO:0000313" key="3">
    <source>
        <dbReference type="Proteomes" id="UP000801492"/>
    </source>
</evidence>
<reference evidence="2" key="1">
    <citation type="submission" date="2019-08" db="EMBL/GenBank/DDBJ databases">
        <title>The genome of the North American firefly Photinus pyralis.</title>
        <authorList>
            <consortium name="Photinus pyralis genome working group"/>
            <person name="Fallon T.R."/>
            <person name="Sander Lower S.E."/>
            <person name="Weng J.-K."/>
        </authorList>
    </citation>
    <scope>NUCLEOTIDE SEQUENCE</scope>
    <source>
        <strain evidence="2">TRF0915ILg1</strain>
        <tissue evidence="2">Whole body</tissue>
    </source>
</reference>